<dbReference type="Proteomes" id="UP001153331">
    <property type="component" value="Unassembled WGS sequence"/>
</dbReference>
<evidence type="ECO:0000313" key="1">
    <source>
        <dbReference type="EMBL" id="KAJ8107198.1"/>
    </source>
</evidence>
<comment type="caution">
    <text evidence="1">The sequence shown here is derived from an EMBL/GenBank/DDBJ whole genome shotgun (WGS) entry which is preliminary data.</text>
</comment>
<name>A0ACC2HWM1_9PLEO</name>
<organism evidence="1 2">
    <name type="scientific">Boeremia exigua</name>
    <dbReference type="NCBI Taxonomy" id="749465"/>
    <lineage>
        <taxon>Eukaryota</taxon>
        <taxon>Fungi</taxon>
        <taxon>Dikarya</taxon>
        <taxon>Ascomycota</taxon>
        <taxon>Pezizomycotina</taxon>
        <taxon>Dothideomycetes</taxon>
        <taxon>Pleosporomycetidae</taxon>
        <taxon>Pleosporales</taxon>
        <taxon>Pleosporineae</taxon>
        <taxon>Didymellaceae</taxon>
        <taxon>Boeremia</taxon>
    </lineage>
</organism>
<accession>A0ACC2HWM1</accession>
<protein>
    <submittedName>
        <fullName evidence="1">Uncharacterized protein</fullName>
    </submittedName>
</protein>
<reference evidence="1" key="1">
    <citation type="submission" date="2022-11" db="EMBL/GenBank/DDBJ databases">
        <title>Genome Sequence of Boeremia exigua.</title>
        <authorList>
            <person name="Buettner E."/>
        </authorList>
    </citation>
    <scope>NUCLEOTIDE SEQUENCE</scope>
    <source>
        <strain evidence="1">CU02</strain>
    </source>
</reference>
<keyword evidence="2" id="KW-1185">Reference proteome</keyword>
<sequence length="129" mass="14085">MRFDNTIINYPSPSASASLGRLGPSHSPETRRAKWLCGAPFQASRVETASMRLCSSTSQVSGLGDFLRNFARLLGEGAHLKPESARAHMATGTRDHWPEHRDHLSLDALHCSLTCRGRAECAAVEYGYG</sequence>
<proteinExistence type="predicted"/>
<dbReference type="EMBL" id="JAPHNI010000982">
    <property type="protein sequence ID" value="KAJ8107198.1"/>
    <property type="molecule type" value="Genomic_DNA"/>
</dbReference>
<gene>
    <name evidence="1" type="ORF">OPT61_g9030</name>
</gene>
<evidence type="ECO:0000313" key="2">
    <source>
        <dbReference type="Proteomes" id="UP001153331"/>
    </source>
</evidence>